<name>A0AAF0JB96_9BASI</name>
<sequence length="1673" mass="181402">MGDLEARVAALEDEKRKLLSSWQRERDENARKEEELAAYAARTQSMRTELSKVNLALEQAQSAESTSKYKARTLEQQLSLARQDTEWARSALQREHETNASARAELTTRLTRAETALDLATQERSSAAAQLAQAERALNDTQAKHAESAARITQLQSAAAAQEHDARLEINGLQRTIELGEARVQHAERRAAQLEAACDELVAKCGEREGAAQDLADEERAATASLREENAALQAALDRLAASLGVQVKDGEVEQPSLSTAASFAAHVQRDGKSFSEVYLDLVRTDEELRRERAETGRLEGVLAEVMADLDAHAPQLKAQRDENAALRAELDEALAELATAAEVRDAAQETAAEAQRELARVEREHTLATQQLEDTGLQVRTLLREVILLRDPSAAERMEDDGTPLDVPSTDIHTIITQELVTFRSLSELCAQNKRLLHALRELGNKMEAMDDKAAQSNDDAVQEAAALLEKVRDELEAERASSENLRRERDMFRSACLATESAPPPPVPAADTEPLRTELASSRAEAQRACAARDAAQERLAILQHTAELHQSQLAESRQQMERLHGLLASRDQAVQAKEQALLTNHGTIEQLRAELASATTEARVSAEQRDALLDENSKLSLAKSTAEQALAEAQSVRTDDAHKRSSEYDRLRDDAAQLRIALAAAEARAGEEQTQATNATLRREIETRALQERLDTLVQQHTSAREALATAQANAMHAERRATDLLGQLEQAKSFTALFEKQLAAAEESRKAAAAAALGAADAASASGLSPERQLEMELMDVRRGRAAAQAETLEAKEKLQASVDAQTQLQQSLDAAIAERDAAQAQHTAAATAAEQASAEHQAALAAKDAEVTSLREALDNAHAERDAQKTAFANEKRELEDALAGLSTAEKEAEDNAPQAWDEVRKFARAAKEAETRAADAAHAQSEAQGEIERLRTELQRVVSESDALRHARDVADAENNRSALAAETHARSLEKTIDTLKTQRDELQEQNTQLHGHLEAVGKRSAAEGEADVASAGDLHQVIRYLRREKEALELQAELARQEQARLRQALDKAEQDATALRTELAEAKAPSDAPNTQYAELLDKINQLSSLREHVTTLKEAKQALETRAESLSSQLSAAQQELQPGREQLQSAQVELETCQSQLRVVQEDVARWKSRTEGLLKSSGVTEALEKAEAERKEAQAQVETARAELESEKTRLSSELQTANARFEQLREQVRARITQERRSVAEATERGNQLQQEKDAAAAKAEEEKKALEEQVQALQAKIDEQAKEPMQTDGQPEAKPESKAEGEGEQPNWEAEKAALAEQLRAKTEECEKHKNFARTFLKDKRAAEALVKEKTAQLEELEKKLAEGGQGKGVAKTEGGGEAAEGKASGAEATDSATDAQPEASESKPETAGSKPEASESKPETAGATPAADAPTAPEDETVEGLRKRIAELESLLAAANARIAELEAASASSDTAAKDAKIEELTKQLAAPDGLQAAIEAKEAELKAHYQSLLQTRYDDGKHEATLRNTIMLKQRDNKITKLTAEIQELKIKLGIASDAPAPKPTPKPKAEEKEKPEEKSEAKAEATPARPAVVRGGAPARGGRGGGPKPVPLLQRAKPAEGTSIRGAAATRGAPAKRGAVSVAGGAKRKRELAASTSSTDNDKPKGAPKKSRGDDAE</sequence>
<dbReference type="PANTHER" id="PTHR18898:SF2">
    <property type="entry name" value="NUCLEOPROTEIN TPR"/>
    <property type="match status" value="1"/>
</dbReference>
<feature type="coiled-coil region" evidence="4">
    <location>
        <begin position="651"/>
        <end position="678"/>
    </location>
</feature>
<feature type="compositionally biased region" description="Basic and acidic residues" evidence="5">
    <location>
        <begin position="1288"/>
        <end position="1298"/>
    </location>
</feature>
<feature type="compositionally biased region" description="Low complexity" evidence="5">
    <location>
        <begin position="1580"/>
        <end position="1593"/>
    </location>
</feature>
<feature type="compositionally biased region" description="Gly residues" evidence="5">
    <location>
        <begin position="1361"/>
        <end position="1376"/>
    </location>
</feature>
<feature type="compositionally biased region" description="Basic and acidic residues" evidence="5">
    <location>
        <begin position="1306"/>
        <end position="1319"/>
    </location>
</feature>
<keyword evidence="9" id="KW-1185">Reference proteome</keyword>
<dbReference type="Gene3D" id="1.10.287.1490">
    <property type="match status" value="1"/>
</dbReference>
<feature type="coiled-coil region" evidence="4">
    <location>
        <begin position="317"/>
        <end position="372"/>
    </location>
</feature>
<organism evidence="8 9">
    <name type="scientific">Malassezia japonica</name>
    <dbReference type="NCBI Taxonomy" id="223818"/>
    <lineage>
        <taxon>Eukaryota</taxon>
        <taxon>Fungi</taxon>
        <taxon>Dikarya</taxon>
        <taxon>Basidiomycota</taxon>
        <taxon>Ustilaginomycotina</taxon>
        <taxon>Malasseziomycetes</taxon>
        <taxon>Malasseziales</taxon>
        <taxon>Malasseziaceae</taxon>
        <taxon>Malassezia</taxon>
    </lineage>
</organism>
<reference evidence="8" key="1">
    <citation type="submission" date="2023-03" db="EMBL/GenBank/DDBJ databases">
        <title>Mating type loci evolution in Malassezia.</title>
        <authorList>
            <person name="Coelho M.A."/>
        </authorList>
    </citation>
    <scope>NUCLEOTIDE SEQUENCE</scope>
    <source>
        <strain evidence="8">CBS 9431</strain>
    </source>
</reference>
<evidence type="ECO:0000256" key="5">
    <source>
        <dbReference type="SAM" id="MobiDB-lite"/>
    </source>
</evidence>
<feature type="coiled-coil region" evidence="4">
    <location>
        <begin position="1029"/>
        <end position="1070"/>
    </location>
</feature>
<dbReference type="GeneID" id="85226910"/>
<evidence type="ECO:0000259" key="6">
    <source>
        <dbReference type="Pfam" id="PF07926"/>
    </source>
</evidence>
<dbReference type="RefSeq" id="XP_060123170.1">
    <property type="nucleotide sequence ID" value="XM_060267187.1"/>
</dbReference>
<gene>
    <name evidence="8" type="primary">MLP1</name>
    <name evidence="8" type="ORF">MJAP1_003259</name>
</gene>
<dbReference type="PANTHER" id="PTHR18898">
    <property type="entry name" value="NUCLEOPROTEIN TPR-RELATED"/>
    <property type="match status" value="1"/>
</dbReference>
<dbReference type="GO" id="GO:0017056">
    <property type="term" value="F:structural constituent of nuclear pore"/>
    <property type="evidence" value="ECO:0007669"/>
    <property type="project" value="TreeGrafter"/>
</dbReference>
<dbReference type="InterPro" id="IPR012929">
    <property type="entry name" value="Nucleoprot-TPR/MLP1-2_dom"/>
</dbReference>
<feature type="compositionally biased region" description="Basic and acidic residues" evidence="5">
    <location>
        <begin position="1656"/>
        <end position="1673"/>
    </location>
</feature>
<dbReference type="InterPro" id="IPR057974">
    <property type="entry name" value="NUA/TPR/MLP1-2-like_dom"/>
</dbReference>
<feature type="coiled-coil region" evidence="4">
    <location>
        <begin position="930"/>
        <end position="1003"/>
    </location>
</feature>
<evidence type="ECO:0000256" key="2">
    <source>
        <dbReference type="ARBA" id="ARBA00023054"/>
    </source>
</evidence>
<dbReference type="GO" id="GO:0006606">
    <property type="term" value="P:protein import into nucleus"/>
    <property type="evidence" value="ECO:0007669"/>
    <property type="project" value="InterPro"/>
</dbReference>
<feature type="compositionally biased region" description="Basic and acidic residues" evidence="5">
    <location>
        <begin position="1563"/>
        <end position="1579"/>
    </location>
</feature>
<feature type="domain" description="Nucleoprotein TPR/MLP1-2" evidence="6">
    <location>
        <begin position="879"/>
        <end position="1007"/>
    </location>
</feature>
<feature type="domain" description="NUA/TPR/MLP1-2-like" evidence="7">
    <location>
        <begin position="352"/>
        <end position="450"/>
    </location>
</feature>
<evidence type="ECO:0000256" key="3">
    <source>
        <dbReference type="ARBA" id="ARBA00023242"/>
    </source>
</evidence>
<dbReference type="EMBL" id="CP119963">
    <property type="protein sequence ID" value="WFD40273.1"/>
    <property type="molecule type" value="Genomic_DNA"/>
</dbReference>
<dbReference type="Pfam" id="PF25785">
    <property type="entry name" value="TPR"/>
    <property type="match status" value="1"/>
</dbReference>
<evidence type="ECO:0000256" key="1">
    <source>
        <dbReference type="ARBA" id="ARBA00004123"/>
    </source>
</evidence>
<evidence type="ECO:0000256" key="4">
    <source>
        <dbReference type="SAM" id="Coils"/>
    </source>
</evidence>
<dbReference type="Proteomes" id="UP001217754">
    <property type="component" value="Chromosome 6"/>
</dbReference>
<feature type="region of interest" description="Disordered" evidence="5">
    <location>
        <begin position="831"/>
        <end position="853"/>
    </location>
</feature>
<feature type="compositionally biased region" description="Gly residues" evidence="5">
    <location>
        <begin position="1594"/>
        <end position="1603"/>
    </location>
</feature>
<keyword evidence="2 4" id="KW-0175">Coiled coil</keyword>
<evidence type="ECO:0000259" key="7">
    <source>
        <dbReference type="Pfam" id="PF25785"/>
    </source>
</evidence>
<evidence type="ECO:0000313" key="9">
    <source>
        <dbReference type="Proteomes" id="UP001217754"/>
    </source>
</evidence>
<feature type="region of interest" description="Disordered" evidence="5">
    <location>
        <begin position="1232"/>
        <end position="1319"/>
    </location>
</feature>
<feature type="coiled-coil region" evidence="4">
    <location>
        <begin position="103"/>
        <end position="243"/>
    </location>
</feature>
<feature type="compositionally biased region" description="Basic and acidic residues" evidence="5">
    <location>
        <begin position="1247"/>
        <end position="1264"/>
    </location>
</feature>
<feature type="region of interest" description="Disordered" evidence="5">
    <location>
        <begin position="1355"/>
        <end position="1439"/>
    </location>
</feature>
<protein>
    <submittedName>
        <fullName evidence="8">Protein mlp1</fullName>
    </submittedName>
</protein>
<comment type="subcellular location">
    <subcellularLocation>
        <location evidence="1">Nucleus</location>
    </subcellularLocation>
</comment>
<dbReference type="GO" id="GO:0006406">
    <property type="term" value="P:mRNA export from nucleus"/>
    <property type="evidence" value="ECO:0007669"/>
    <property type="project" value="TreeGrafter"/>
</dbReference>
<feature type="compositionally biased region" description="Low complexity" evidence="5">
    <location>
        <begin position="1417"/>
        <end position="1430"/>
    </location>
</feature>
<feature type="region of interest" description="Disordered" evidence="5">
    <location>
        <begin position="1551"/>
        <end position="1673"/>
    </location>
</feature>
<feature type="compositionally biased region" description="Low complexity" evidence="5">
    <location>
        <begin position="831"/>
        <end position="851"/>
    </location>
</feature>
<accession>A0AAF0JB96</accession>
<proteinExistence type="predicted"/>
<dbReference type="Pfam" id="PF07926">
    <property type="entry name" value="TPR_MLP1_2"/>
    <property type="match status" value="1"/>
</dbReference>
<keyword evidence="3" id="KW-0539">Nucleus</keyword>
<evidence type="ECO:0000313" key="8">
    <source>
        <dbReference type="EMBL" id="WFD40273.1"/>
    </source>
</evidence>
<dbReference type="GO" id="GO:0005643">
    <property type="term" value="C:nuclear pore"/>
    <property type="evidence" value="ECO:0007669"/>
    <property type="project" value="TreeGrafter"/>
</dbReference>
<feature type="coiled-coil region" evidence="4">
    <location>
        <begin position="434"/>
        <end position="490"/>
    </location>
</feature>